<evidence type="ECO:0000256" key="3">
    <source>
        <dbReference type="ARBA" id="ARBA00023237"/>
    </source>
</evidence>
<organism evidence="6 7">
    <name type="scientific">Rhodanobacter aciditrophus</name>
    <dbReference type="NCBI Taxonomy" id="1623218"/>
    <lineage>
        <taxon>Bacteria</taxon>
        <taxon>Pseudomonadati</taxon>
        <taxon>Pseudomonadota</taxon>
        <taxon>Gammaproteobacteria</taxon>
        <taxon>Lysobacterales</taxon>
        <taxon>Rhodanobacteraceae</taxon>
        <taxon>Rhodanobacter</taxon>
    </lineage>
</organism>
<dbReference type="Proteomes" id="UP001597059">
    <property type="component" value="Unassembled WGS sequence"/>
</dbReference>
<feature type="domain" description="OmpA-like" evidence="5">
    <location>
        <begin position="57"/>
        <end position="175"/>
    </location>
</feature>
<keyword evidence="3" id="KW-0998">Cell outer membrane</keyword>
<gene>
    <name evidence="6" type="ORF">ACFQ45_09420</name>
</gene>
<evidence type="ECO:0000256" key="1">
    <source>
        <dbReference type="ARBA" id="ARBA00004442"/>
    </source>
</evidence>
<protein>
    <submittedName>
        <fullName evidence="6">OmpA family protein</fullName>
    </submittedName>
</protein>
<evidence type="ECO:0000313" key="6">
    <source>
        <dbReference type="EMBL" id="MFD1383586.1"/>
    </source>
</evidence>
<keyword evidence="7" id="KW-1185">Reference proteome</keyword>
<dbReference type="Pfam" id="PF00691">
    <property type="entry name" value="OmpA"/>
    <property type="match status" value="1"/>
</dbReference>
<dbReference type="PROSITE" id="PS01068">
    <property type="entry name" value="OMPA_1"/>
    <property type="match status" value="1"/>
</dbReference>
<dbReference type="RefSeq" id="WP_377366997.1">
    <property type="nucleotide sequence ID" value="NZ_JBHTMN010000011.1"/>
</dbReference>
<dbReference type="Gene3D" id="3.30.1330.60">
    <property type="entry name" value="OmpA-like domain"/>
    <property type="match status" value="1"/>
</dbReference>
<dbReference type="InterPro" id="IPR006664">
    <property type="entry name" value="OMP_bac"/>
</dbReference>
<dbReference type="PANTHER" id="PTHR30329:SF21">
    <property type="entry name" value="LIPOPROTEIN YIAD-RELATED"/>
    <property type="match status" value="1"/>
</dbReference>
<dbReference type="SUPFAM" id="SSF103088">
    <property type="entry name" value="OmpA-like"/>
    <property type="match status" value="1"/>
</dbReference>
<dbReference type="InterPro" id="IPR006665">
    <property type="entry name" value="OmpA-like"/>
</dbReference>
<proteinExistence type="predicted"/>
<dbReference type="InterPro" id="IPR006690">
    <property type="entry name" value="OMPA-like_CS"/>
</dbReference>
<dbReference type="PANTHER" id="PTHR30329">
    <property type="entry name" value="STATOR ELEMENT OF FLAGELLAR MOTOR COMPLEX"/>
    <property type="match status" value="1"/>
</dbReference>
<evidence type="ECO:0000256" key="2">
    <source>
        <dbReference type="ARBA" id="ARBA00023136"/>
    </source>
</evidence>
<evidence type="ECO:0000313" key="7">
    <source>
        <dbReference type="Proteomes" id="UP001597059"/>
    </source>
</evidence>
<dbReference type="EMBL" id="JBHTMN010000011">
    <property type="protein sequence ID" value="MFD1383586.1"/>
    <property type="molecule type" value="Genomic_DNA"/>
</dbReference>
<comment type="subcellular location">
    <subcellularLocation>
        <location evidence="1">Cell outer membrane</location>
    </subcellularLocation>
</comment>
<dbReference type="InterPro" id="IPR036737">
    <property type="entry name" value="OmpA-like_sf"/>
</dbReference>
<comment type="caution">
    <text evidence="6">The sequence shown here is derived from an EMBL/GenBank/DDBJ whole genome shotgun (WGS) entry which is preliminary data.</text>
</comment>
<sequence length="197" mass="21380">MTALAGISSQAFSGALYNTDMSQQLSDSDKDGVINARDLCPNTQVGAMVDNDGCSEQSSKLLSLDLKILFDSGKAEVKPRYFSEVKKLADFLKANPDSSVVVEGHTDDVGNDDYNLNLSQQRADSIADVLVNRFGIKSSRVKGIGYGESKPVASNDTAIGREANRRVVGEVFARQTADVKRWNIYSVDSDRSLFSGR</sequence>
<accession>A0ABW4B0X7</accession>
<keyword evidence="2 4" id="KW-0472">Membrane</keyword>
<name>A0ABW4B0X7_9GAMM</name>
<reference evidence="7" key="1">
    <citation type="journal article" date="2019" name="Int. J. Syst. Evol. Microbiol.">
        <title>The Global Catalogue of Microorganisms (GCM) 10K type strain sequencing project: providing services to taxonomists for standard genome sequencing and annotation.</title>
        <authorList>
            <consortium name="The Broad Institute Genomics Platform"/>
            <consortium name="The Broad Institute Genome Sequencing Center for Infectious Disease"/>
            <person name="Wu L."/>
            <person name="Ma J."/>
        </authorList>
    </citation>
    <scope>NUCLEOTIDE SEQUENCE [LARGE SCALE GENOMIC DNA]</scope>
    <source>
        <strain evidence="7">JCM 30774</strain>
    </source>
</reference>
<evidence type="ECO:0000256" key="4">
    <source>
        <dbReference type="PROSITE-ProRule" id="PRU00473"/>
    </source>
</evidence>
<evidence type="ECO:0000259" key="5">
    <source>
        <dbReference type="PROSITE" id="PS51123"/>
    </source>
</evidence>
<dbReference type="CDD" id="cd07185">
    <property type="entry name" value="OmpA_C-like"/>
    <property type="match status" value="1"/>
</dbReference>
<dbReference type="PROSITE" id="PS51123">
    <property type="entry name" value="OMPA_2"/>
    <property type="match status" value="1"/>
</dbReference>
<dbReference type="PRINTS" id="PR01021">
    <property type="entry name" value="OMPADOMAIN"/>
</dbReference>
<dbReference type="InterPro" id="IPR050330">
    <property type="entry name" value="Bact_OuterMem_StrucFunc"/>
</dbReference>